<dbReference type="Gene3D" id="3.40.50.300">
    <property type="entry name" value="P-loop containing nucleotide triphosphate hydrolases"/>
    <property type="match status" value="1"/>
</dbReference>
<dbReference type="CDD" id="cd02042">
    <property type="entry name" value="ParAB_family"/>
    <property type="match status" value="1"/>
</dbReference>
<evidence type="ECO:0000259" key="1">
    <source>
        <dbReference type="Pfam" id="PF01656"/>
    </source>
</evidence>
<protein>
    <submittedName>
        <fullName evidence="2">Chromosome partitioning protein ParA</fullName>
    </submittedName>
</protein>
<dbReference type="PANTHER" id="PTHR13696">
    <property type="entry name" value="P-LOOP CONTAINING NUCLEOSIDE TRIPHOSPHATE HYDROLASE"/>
    <property type="match status" value="1"/>
</dbReference>
<dbReference type="AlphaFoldDB" id="A0AAN5WCS2"/>
<dbReference type="RefSeq" id="WP_000587832.1">
    <property type="nucleotide sequence ID" value="NZ_CACSGJ010000042.1"/>
</dbReference>
<evidence type="ECO:0000313" key="3">
    <source>
        <dbReference type="Proteomes" id="UP000051449"/>
    </source>
</evidence>
<dbReference type="SUPFAM" id="SSF52540">
    <property type="entry name" value="P-loop containing nucleoside triphosphate hydrolases"/>
    <property type="match status" value="1"/>
</dbReference>
<dbReference type="InterPro" id="IPR050678">
    <property type="entry name" value="DNA_Partitioning_ATPase"/>
</dbReference>
<reference evidence="2 3" key="1">
    <citation type="submission" date="2015-10" db="EMBL/GenBank/DDBJ databases">
        <title>The utility of whole genome sequencing in characterizing Acinetobacter epidemiology and analyzing hospital outbreaks.</title>
        <authorList>
            <person name="Ozer E.A."/>
            <person name="Fitzpatrick M.A."/>
            <person name="Hauser A.R."/>
        </authorList>
    </citation>
    <scope>NUCLEOTIDE SEQUENCE [LARGE SCALE GENOMIC DNA]</scope>
    <source>
        <strain evidence="2 3">ABBL072</strain>
    </source>
</reference>
<dbReference type="Pfam" id="PF01656">
    <property type="entry name" value="CbiA"/>
    <property type="match status" value="1"/>
</dbReference>
<dbReference type="Proteomes" id="UP000051449">
    <property type="component" value="Unassembled WGS sequence"/>
</dbReference>
<comment type="caution">
    <text evidence="2">The sequence shown here is derived from an EMBL/GenBank/DDBJ whole genome shotgun (WGS) entry which is preliminary data.</text>
</comment>
<dbReference type="PIRSF" id="PIRSF009320">
    <property type="entry name" value="Nuc_binding_HP_1000"/>
    <property type="match status" value="1"/>
</dbReference>
<accession>A0AAN5WCS2</accession>
<feature type="domain" description="CobQ/CobB/MinD/ParA nucleotide binding" evidence="1">
    <location>
        <begin position="3"/>
        <end position="172"/>
    </location>
</feature>
<dbReference type="InterPro" id="IPR002586">
    <property type="entry name" value="CobQ/CobB/MinD/ParA_Nub-bd_dom"/>
</dbReference>
<name>A0AAN5WCS2_ACIBA</name>
<evidence type="ECO:0000313" key="2">
    <source>
        <dbReference type="EMBL" id="KQE03583.1"/>
    </source>
</evidence>
<dbReference type="InterPro" id="IPR027417">
    <property type="entry name" value="P-loop_NTPase"/>
</dbReference>
<dbReference type="PANTHER" id="PTHR13696:SF96">
    <property type="entry name" value="COBQ_COBB_MIND_PARA NUCLEOTIDE BINDING DOMAIN-CONTAINING PROTEIN"/>
    <property type="match status" value="1"/>
</dbReference>
<dbReference type="EMBL" id="LLGC01000179">
    <property type="protein sequence ID" value="KQE03583.1"/>
    <property type="molecule type" value="Genomic_DNA"/>
</dbReference>
<sequence>MIIVYANTKGGVSKTTLATSTVAALHQRGNTVIGIDLDANKGSFEWSQAREAENEVENGKFFHLTGNIEDEARRLNEEYDYVVIDTPGYDSAEMRSALLAADVIVSPLKVGAQDLKGLYTLLDLVDLINDTVRKPAGENPIVVHPVITQAPAADNSVDLRDTIKALEAIQNEAPRLQTIMRLRMPYSRAYRNNVGITEMEMDVNNRVAIKEFEQLLEEIIENGKR</sequence>
<proteinExistence type="predicted"/>
<organism evidence="2 3">
    <name type="scientific">Acinetobacter baumannii</name>
    <dbReference type="NCBI Taxonomy" id="470"/>
    <lineage>
        <taxon>Bacteria</taxon>
        <taxon>Pseudomonadati</taxon>
        <taxon>Pseudomonadota</taxon>
        <taxon>Gammaproteobacteria</taxon>
        <taxon>Moraxellales</taxon>
        <taxon>Moraxellaceae</taxon>
        <taxon>Acinetobacter</taxon>
        <taxon>Acinetobacter calcoaceticus/baumannii complex</taxon>
    </lineage>
</organism>
<gene>
    <name evidence="2" type="ORF">APD33_13285</name>
</gene>